<organism evidence="2 3">
    <name type="scientific">Melipona bicolor</name>
    <dbReference type="NCBI Taxonomy" id="60889"/>
    <lineage>
        <taxon>Eukaryota</taxon>
        <taxon>Metazoa</taxon>
        <taxon>Ecdysozoa</taxon>
        <taxon>Arthropoda</taxon>
        <taxon>Hexapoda</taxon>
        <taxon>Insecta</taxon>
        <taxon>Pterygota</taxon>
        <taxon>Neoptera</taxon>
        <taxon>Endopterygota</taxon>
        <taxon>Hymenoptera</taxon>
        <taxon>Apocrita</taxon>
        <taxon>Aculeata</taxon>
        <taxon>Apoidea</taxon>
        <taxon>Anthophila</taxon>
        <taxon>Apidae</taxon>
        <taxon>Melipona</taxon>
    </lineage>
</organism>
<proteinExistence type="predicted"/>
<dbReference type="Proteomes" id="UP001177670">
    <property type="component" value="Unassembled WGS sequence"/>
</dbReference>
<gene>
    <name evidence="2" type="ORF">K0M31_002365</name>
</gene>
<keyword evidence="1" id="KW-0732">Signal</keyword>
<sequence>MKLTMLLIMLFEIIVYYFYNAQAYFCSNGPIDARWGSELTTAVNEYCFHHNTFLTLYKRVLDHCLFVK</sequence>
<keyword evidence="3" id="KW-1185">Reference proteome</keyword>
<evidence type="ECO:0000313" key="2">
    <source>
        <dbReference type="EMBL" id="KAK1137871.1"/>
    </source>
</evidence>
<reference evidence="2" key="1">
    <citation type="submission" date="2021-10" db="EMBL/GenBank/DDBJ databases">
        <title>Melipona bicolor Genome sequencing and assembly.</title>
        <authorList>
            <person name="Araujo N.S."/>
            <person name="Arias M.C."/>
        </authorList>
    </citation>
    <scope>NUCLEOTIDE SEQUENCE</scope>
    <source>
        <strain evidence="2">USP_2M_L1-L4_2017</strain>
        <tissue evidence="2">Whole body</tissue>
    </source>
</reference>
<evidence type="ECO:0000313" key="3">
    <source>
        <dbReference type="Proteomes" id="UP001177670"/>
    </source>
</evidence>
<feature type="chain" id="PRO_5041405810" evidence="1">
    <location>
        <begin position="24"/>
        <end position="68"/>
    </location>
</feature>
<protein>
    <submittedName>
        <fullName evidence="2">Uncharacterized protein</fullName>
    </submittedName>
</protein>
<name>A0AA40KYS8_9HYME</name>
<dbReference type="AlphaFoldDB" id="A0AA40KYS8"/>
<accession>A0AA40KYS8</accession>
<feature type="signal peptide" evidence="1">
    <location>
        <begin position="1"/>
        <end position="23"/>
    </location>
</feature>
<comment type="caution">
    <text evidence="2">The sequence shown here is derived from an EMBL/GenBank/DDBJ whole genome shotgun (WGS) entry which is preliminary data.</text>
</comment>
<evidence type="ECO:0000256" key="1">
    <source>
        <dbReference type="SAM" id="SignalP"/>
    </source>
</evidence>
<dbReference type="EMBL" id="JAHYIQ010000001">
    <property type="protein sequence ID" value="KAK1137871.1"/>
    <property type="molecule type" value="Genomic_DNA"/>
</dbReference>